<dbReference type="EMBL" id="MT142951">
    <property type="protein sequence ID" value="QJA90965.1"/>
    <property type="molecule type" value="Genomic_DNA"/>
</dbReference>
<dbReference type="InterPro" id="IPR015424">
    <property type="entry name" value="PyrdxlP-dep_Trfase"/>
</dbReference>
<dbReference type="Pfam" id="PF01041">
    <property type="entry name" value="DegT_DnrJ_EryC1"/>
    <property type="match status" value="1"/>
</dbReference>
<dbReference type="Gene3D" id="3.40.640.10">
    <property type="entry name" value="Type I PLP-dependent aspartate aminotransferase-like (Major domain)"/>
    <property type="match status" value="1"/>
</dbReference>
<evidence type="ECO:0000313" key="1">
    <source>
        <dbReference type="EMBL" id="QJA90965.1"/>
    </source>
</evidence>
<dbReference type="InterPro" id="IPR000653">
    <property type="entry name" value="DegT/StrS_aminotransferase"/>
</dbReference>
<dbReference type="PANTHER" id="PTHR30244:SF34">
    <property type="entry name" value="DTDP-4-AMINO-4,6-DIDEOXYGALACTOSE TRANSAMINASE"/>
    <property type="match status" value="1"/>
</dbReference>
<proteinExistence type="predicted"/>
<dbReference type="SUPFAM" id="SSF53383">
    <property type="entry name" value="PLP-dependent transferases"/>
    <property type="match status" value="1"/>
</dbReference>
<reference evidence="1" key="1">
    <citation type="submission" date="2020-03" db="EMBL/GenBank/DDBJ databases">
        <title>The deep terrestrial virosphere.</title>
        <authorList>
            <person name="Holmfeldt K."/>
            <person name="Nilsson E."/>
            <person name="Simone D."/>
            <person name="Lopez-Fernandez M."/>
            <person name="Wu X."/>
            <person name="de Brujin I."/>
            <person name="Lundin D."/>
            <person name="Andersson A."/>
            <person name="Bertilsson S."/>
            <person name="Dopson M."/>
        </authorList>
    </citation>
    <scope>NUCLEOTIDE SEQUENCE</scope>
    <source>
        <strain evidence="1">MM415B03508</strain>
    </source>
</reference>
<accession>A0A6M3LCR0</accession>
<dbReference type="PANTHER" id="PTHR30244">
    <property type="entry name" value="TRANSAMINASE"/>
    <property type="match status" value="1"/>
</dbReference>
<dbReference type="CDD" id="cd00616">
    <property type="entry name" value="AHBA_syn"/>
    <property type="match status" value="1"/>
</dbReference>
<dbReference type="PIRSF" id="PIRSF000390">
    <property type="entry name" value="PLP_StrS"/>
    <property type="match status" value="1"/>
</dbReference>
<dbReference type="InterPro" id="IPR015421">
    <property type="entry name" value="PyrdxlP-dep_Trfase_major"/>
</dbReference>
<organism evidence="1">
    <name type="scientific">viral metagenome</name>
    <dbReference type="NCBI Taxonomy" id="1070528"/>
    <lineage>
        <taxon>unclassified sequences</taxon>
        <taxon>metagenomes</taxon>
        <taxon>organismal metagenomes</taxon>
    </lineage>
</organism>
<dbReference type="AlphaFoldDB" id="A0A6M3LCR0"/>
<gene>
    <name evidence="1" type="ORF">MM415B03508_0007</name>
</gene>
<dbReference type="GO" id="GO:0000271">
    <property type="term" value="P:polysaccharide biosynthetic process"/>
    <property type="evidence" value="ECO:0007669"/>
    <property type="project" value="TreeGrafter"/>
</dbReference>
<dbReference type="GO" id="GO:0030170">
    <property type="term" value="F:pyridoxal phosphate binding"/>
    <property type="evidence" value="ECO:0007669"/>
    <property type="project" value="TreeGrafter"/>
</dbReference>
<sequence>MIPLAKQNIDFKALGSAMETVMKSGWWTTGKVTQQLEEEFADYIGTKYAVATNSCSMALIMSIRVALEQQKHKGCPNDRVIVSPLTFVSTVNAILFNNLVPFFVDVKMDTLNIDEERAVEIINEGSNKYSQCIGILPVHFGGNSCNMDILCSLDNSIFIVEDCAHAVETKWKGRHVGIFGLCGCYSFNPTKNLFGIEMGMVTTNDGEVAKKLQLLRCHGMDQSSFDRVEKKGDYDVSILGYKANPTDIEAAVSLLSLRQIGQDWFLREDIAFVYGEFFDEMIRKGLFNGDYFPNNKKMIPPFVSKKNVHGLHLFQITINNRDKFIQEMKKRKVYCGIHYKPVHLHSYYMNKYGYTKGNFPNSEWLGEHLVTLPLGAGMSLDDQEYVCDQIEKLFETGEYLL</sequence>
<keyword evidence="1" id="KW-0808">Transferase</keyword>
<name>A0A6M3LCR0_9ZZZZ</name>
<protein>
    <submittedName>
        <fullName evidence="1">Putative DegT/DnrJ/EryC1/StrS aminotransferase family protein</fullName>
    </submittedName>
</protein>
<dbReference type="InterPro" id="IPR015422">
    <property type="entry name" value="PyrdxlP-dep_Trfase_small"/>
</dbReference>
<dbReference type="Gene3D" id="3.90.1150.10">
    <property type="entry name" value="Aspartate Aminotransferase, domain 1"/>
    <property type="match status" value="1"/>
</dbReference>
<dbReference type="GO" id="GO:0008483">
    <property type="term" value="F:transaminase activity"/>
    <property type="evidence" value="ECO:0007669"/>
    <property type="project" value="UniProtKB-KW"/>
</dbReference>
<keyword evidence="1" id="KW-0032">Aminotransferase</keyword>